<dbReference type="GO" id="GO:0005739">
    <property type="term" value="C:mitochondrion"/>
    <property type="evidence" value="ECO:0007669"/>
    <property type="project" value="TreeGrafter"/>
</dbReference>
<protein>
    <submittedName>
        <fullName evidence="1">Putative Hypersensitive-induced reaction 1 protein</fullName>
    </submittedName>
</protein>
<evidence type="ECO:0000313" key="1">
    <source>
        <dbReference type="EMBL" id="KAG1335455.1"/>
    </source>
</evidence>
<dbReference type="InterPro" id="IPR050710">
    <property type="entry name" value="Band7/mec-2_domain"/>
</dbReference>
<reference evidence="1" key="1">
    <citation type="journal article" date="2017" name="Gigascience">
        <title>The genome draft of coconut (Cocos nucifera).</title>
        <authorList>
            <person name="Xiao Y."/>
            <person name="Xu P."/>
            <person name="Fan H."/>
            <person name="Baudouin L."/>
            <person name="Xia W."/>
            <person name="Bocs S."/>
            <person name="Xu J."/>
            <person name="Li Q."/>
            <person name="Guo A."/>
            <person name="Zhou L."/>
            <person name="Li J."/>
            <person name="Wu Y."/>
            <person name="Ma Z."/>
            <person name="Armero A."/>
            <person name="Issali A.E."/>
            <person name="Liu N."/>
            <person name="Peng M."/>
            <person name="Yang Y."/>
        </authorList>
    </citation>
    <scope>NUCLEOTIDE SEQUENCE</scope>
    <source>
        <tissue evidence="1">Spear leaf of Hainan Tall coconut</tissue>
    </source>
</reference>
<proteinExistence type="predicted"/>
<accession>A0A8K0MZE7</accession>
<organism evidence="1 2">
    <name type="scientific">Cocos nucifera</name>
    <name type="common">Coconut palm</name>
    <dbReference type="NCBI Taxonomy" id="13894"/>
    <lineage>
        <taxon>Eukaryota</taxon>
        <taxon>Viridiplantae</taxon>
        <taxon>Streptophyta</taxon>
        <taxon>Embryophyta</taxon>
        <taxon>Tracheophyta</taxon>
        <taxon>Spermatophyta</taxon>
        <taxon>Magnoliopsida</taxon>
        <taxon>Liliopsida</taxon>
        <taxon>Arecaceae</taxon>
        <taxon>Arecoideae</taxon>
        <taxon>Cocoseae</taxon>
        <taxon>Attaleinae</taxon>
        <taxon>Cocos</taxon>
    </lineage>
</organism>
<dbReference type="OrthoDB" id="1689270at2759"/>
<reference evidence="1" key="2">
    <citation type="submission" date="2019-07" db="EMBL/GenBank/DDBJ databases">
        <authorList>
            <person name="Yang Y."/>
            <person name="Bocs S."/>
            <person name="Baudouin L."/>
        </authorList>
    </citation>
    <scope>NUCLEOTIDE SEQUENCE</scope>
    <source>
        <tissue evidence="1">Spear leaf of Hainan Tall coconut</tissue>
    </source>
</reference>
<gene>
    <name evidence="1" type="ORF">COCNU_03G015740</name>
</gene>
<name>A0A8K0MZE7_COCNU</name>
<sequence>MNEINAENEKAEAGKMRQIKQAGGDAESWFLAGLGMARQWQAIVDALRDGMLAFSGHVPGTTAKDVLDMILVTQYFDTMKEIGAPLKDFIGFYSTQAWGCEGQDKRWIPPG</sequence>
<dbReference type="EMBL" id="CM017874">
    <property type="protein sequence ID" value="KAG1335455.1"/>
    <property type="molecule type" value="Genomic_DNA"/>
</dbReference>
<dbReference type="AlphaFoldDB" id="A0A8K0MZE7"/>
<dbReference type="PANTHER" id="PTHR43327">
    <property type="entry name" value="STOMATIN-LIKE PROTEIN 2, MITOCHONDRIAL"/>
    <property type="match status" value="1"/>
</dbReference>
<keyword evidence="2" id="KW-1185">Reference proteome</keyword>
<evidence type="ECO:0000313" key="2">
    <source>
        <dbReference type="Proteomes" id="UP000797356"/>
    </source>
</evidence>
<comment type="caution">
    <text evidence="1">The sequence shown here is derived from an EMBL/GenBank/DDBJ whole genome shotgun (WGS) entry which is preliminary data.</text>
</comment>
<dbReference type="PANTHER" id="PTHR43327:SF31">
    <property type="entry name" value="HYPERSENSITIVE-INDUCED RESPONSE PROTEIN 2"/>
    <property type="match status" value="1"/>
</dbReference>
<dbReference type="Proteomes" id="UP000797356">
    <property type="component" value="Chromosome 3"/>
</dbReference>